<accession>A0ACC1YIY9</accession>
<protein>
    <submittedName>
        <fullName evidence="1">Kinase-like protein</fullName>
    </submittedName>
</protein>
<sequence>MRTRICYLTHFPSIFLFCITLSQAAIFASSANAFQERDRVALLAFKSMISHDPEGMLNSWNDSRHFCKWEGITCGRRHRRVAILDLNSRGLVGSLSPHLGNLSFLRKMNLANNSIQGEVPREFGRLFSFGSVYKGNLDQDGTVVAIKVLRLQRRGALKSFMAECKALRNIRHRNLVKIITSCSSIDFQGNDFKALVYEYMPNGSLEKWLHPNLETENEEVEVQNLSLLQRISIGIDVAFAIDYLHHHCKEPILHCDLKPSNVLLDSDMTAHVGDFGLVRFQSEISNSNTSSSVGVRGTTGYAVPEYGLGSEVSTNGDVYSYGILLLEMVTRKKPTDLMFKGDLNLHNFSRIALPDRIMDIVDPSLLNDDEEVGTTNHRLRQTRSNNKMECLISLVRIGVACSIESPQDRMNVTDALHELRSVKKIHLEHTRV</sequence>
<proteinExistence type="predicted"/>
<keyword evidence="2" id="KW-1185">Reference proteome</keyword>
<gene>
    <name evidence="1" type="ORF">OWV82_006766</name>
</gene>
<comment type="caution">
    <text evidence="1">The sequence shown here is derived from an EMBL/GenBank/DDBJ whole genome shotgun (WGS) entry which is preliminary data.</text>
</comment>
<dbReference type="EMBL" id="CM051396">
    <property type="protein sequence ID" value="KAJ4723387.1"/>
    <property type="molecule type" value="Genomic_DNA"/>
</dbReference>
<evidence type="ECO:0000313" key="1">
    <source>
        <dbReference type="EMBL" id="KAJ4723387.1"/>
    </source>
</evidence>
<evidence type="ECO:0000313" key="2">
    <source>
        <dbReference type="Proteomes" id="UP001164539"/>
    </source>
</evidence>
<reference evidence="1 2" key="1">
    <citation type="journal article" date="2023" name="Science">
        <title>Complex scaffold remodeling in plant triterpene biosynthesis.</title>
        <authorList>
            <person name="De La Pena R."/>
            <person name="Hodgson H."/>
            <person name="Liu J.C."/>
            <person name="Stephenson M.J."/>
            <person name="Martin A.C."/>
            <person name="Owen C."/>
            <person name="Harkess A."/>
            <person name="Leebens-Mack J."/>
            <person name="Jimenez L.E."/>
            <person name="Osbourn A."/>
            <person name="Sattely E.S."/>
        </authorList>
    </citation>
    <scope>NUCLEOTIDE SEQUENCE [LARGE SCALE GENOMIC DNA]</scope>
    <source>
        <strain evidence="2">cv. JPN11</strain>
        <tissue evidence="1">Leaf</tissue>
    </source>
</reference>
<dbReference type="Proteomes" id="UP001164539">
    <property type="component" value="Chromosome 3"/>
</dbReference>
<organism evidence="1 2">
    <name type="scientific">Melia azedarach</name>
    <name type="common">Chinaberry tree</name>
    <dbReference type="NCBI Taxonomy" id="155640"/>
    <lineage>
        <taxon>Eukaryota</taxon>
        <taxon>Viridiplantae</taxon>
        <taxon>Streptophyta</taxon>
        <taxon>Embryophyta</taxon>
        <taxon>Tracheophyta</taxon>
        <taxon>Spermatophyta</taxon>
        <taxon>Magnoliopsida</taxon>
        <taxon>eudicotyledons</taxon>
        <taxon>Gunneridae</taxon>
        <taxon>Pentapetalae</taxon>
        <taxon>rosids</taxon>
        <taxon>malvids</taxon>
        <taxon>Sapindales</taxon>
        <taxon>Meliaceae</taxon>
        <taxon>Melia</taxon>
    </lineage>
</organism>
<name>A0ACC1YIY9_MELAZ</name>